<dbReference type="RefSeq" id="XP_025403320.1">
    <property type="nucleotide sequence ID" value="XM_025548738.1"/>
</dbReference>
<feature type="compositionally biased region" description="Basic residues" evidence="1">
    <location>
        <begin position="40"/>
        <end position="51"/>
    </location>
</feature>
<keyword evidence="3" id="KW-1185">Reference proteome</keyword>
<evidence type="ECO:0000313" key="2">
    <source>
        <dbReference type="EMBL" id="PWY90877.1"/>
    </source>
</evidence>
<reference evidence="2 3" key="1">
    <citation type="submission" date="2016-12" db="EMBL/GenBank/DDBJ databases">
        <title>The genomes of Aspergillus section Nigri reveals drivers in fungal speciation.</title>
        <authorList>
            <consortium name="DOE Joint Genome Institute"/>
            <person name="Vesth T.C."/>
            <person name="Nybo J."/>
            <person name="Theobald S."/>
            <person name="Brandl J."/>
            <person name="Frisvad J.C."/>
            <person name="Nielsen K.F."/>
            <person name="Lyhne E.K."/>
            <person name="Kogle M.E."/>
            <person name="Kuo A."/>
            <person name="Riley R."/>
            <person name="Clum A."/>
            <person name="Nolan M."/>
            <person name="Lipzen A."/>
            <person name="Salamov A."/>
            <person name="Henrissat B."/>
            <person name="Wiebenga A."/>
            <person name="De Vries R.P."/>
            <person name="Grigoriev I.V."/>
            <person name="Mortensen U.H."/>
            <person name="Andersen M.R."/>
            <person name="Baker S.E."/>
        </authorList>
    </citation>
    <scope>NUCLEOTIDE SEQUENCE [LARGE SCALE GENOMIC DNA]</scope>
    <source>
        <strain evidence="2 3">CBS 117.55</strain>
    </source>
</reference>
<dbReference type="GeneID" id="37070975"/>
<sequence>MEQSTDHRHETLNTLYTGTDRDRQGWRTSQHDRHPQARREARRKKKKKKNKSAISRPTQKPIEYKSRSIGKGKSKSKSKKSQGTKKPRKNPI</sequence>
<comment type="caution">
    <text evidence="2">The sequence shown here is derived from an EMBL/GenBank/DDBJ whole genome shotgun (WGS) entry which is preliminary data.</text>
</comment>
<proteinExistence type="predicted"/>
<feature type="compositionally biased region" description="Basic and acidic residues" evidence="1">
    <location>
        <begin position="19"/>
        <end position="39"/>
    </location>
</feature>
<feature type="compositionally biased region" description="Basic and acidic residues" evidence="1">
    <location>
        <begin position="1"/>
        <end position="11"/>
    </location>
</feature>
<name>A0A317X001_9EURO</name>
<dbReference type="AlphaFoldDB" id="A0A317X001"/>
<gene>
    <name evidence="2" type="ORF">BO70DRAFT_80590</name>
</gene>
<evidence type="ECO:0000256" key="1">
    <source>
        <dbReference type="SAM" id="MobiDB-lite"/>
    </source>
</evidence>
<dbReference type="EMBL" id="MSFL01000002">
    <property type="protein sequence ID" value="PWY90877.1"/>
    <property type="molecule type" value="Genomic_DNA"/>
</dbReference>
<evidence type="ECO:0000313" key="3">
    <source>
        <dbReference type="Proteomes" id="UP000247233"/>
    </source>
</evidence>
<feature type="region of interest" description="Disordered" evidence="1">
    <location>
        <begin position="1"/>
        <end position="92"/>
    </location>
</feature>
<feature type="compositionally biased region" description="Basic residues" evidence="1">
    <location>
        <begin position="68"/>
        <end position="92"/>
    </location>
</feature>
<protein>
    <submittedName>
        <fullName evidence="2">Uncharacterized protein</fullName>
    </submittedName>
</protein>
<accession>A0A317X001</accession>
<dbReference type="Proteomes" id="UP000247233">
    <property type="component" value="Unassembled WGS sequence"/>
</dbReference>
<dbReference type="VEuPathDB" id="FungiDB:BO70DRAFT_80590"/>
<organism evidence="2 3">
    <name type="scientific">Aspergillus heteromorphus CBS 117.55</name>
    <dbReference type="NCBI Taxonomy" id="1448321"/>
    <lineage>
        <taxon>Eukaryota</taxon>
        <taxon>Fungi</taxon>
        <taxon>Dikarya</taxon>
        <taxon>Ascomycota</taxon>
        <taxon>Pezizomycotina</taxon>
        <taxon>Eurotiomycetes</taxon>
        <taxon>Eurotiomycetidae</taxon>
        <taxon>Eurotiales</taxon>
        <taxon>Aspergillaceae</taxon>
        <taxon>Aspergillus</taxon>
        <taxon>Aspergillus subgen. Circumdati</taxon>
    </lineage>
</organism>